<feature type="domain" description="Barstar (barnase inhibitor)" evidence="2">
    <location>
        <begin position="24"/>
        <end position="111"/>
    </location>
</feature>
<evidence type="ECO:0000259" key="2">
    <source>
        <dbReference type="Pfam" id="PF01337"/>
    </source>
</evidence>
<gene>
    <name evidence="3" type="ORF">F4562_002957</name>
</gene>
<dbReference type="InterPro" id="IPR035905">
    <property type="entry name" value="Barstar-like_sf"/>
</dbReference>
<protein>
    <recommendedName>
        <fullName evidence="2">Barstar (barnase inhibitor) domain-containing protein</fullName>
    </recommendedName>
</protein>
<organism evidence="3 4">
    <name type="scientific">Streptosporangium becharense</name>
    <dbReference type="NCBI Taxonomy" id="1816182"/>
    <lineage>
        <taxon>Bacteria</taxon>
        <taxon>Bacillati</taxon>
        <taxon>Actinomycetota</taxon>
        <taxon>Actinomycetes</taxon>
        <taxon>Streptosporangiales</taxon>
        <taxon>Streptosporangiaceae</taxon>
        <taxon>Streptosporangium</taxon>
    </lineage>
</organism>
<evidence type="ECO:0000313" key="3">
    <source>
        <dbReference type="EMBL" id="MBB5819895.1"/>
    </source>
</evidence>
<evidence type="ECO:0000313" key="4">
    <source>
        <dbReference type="Proteomes" id="UP000540685"/>
    </source>
</evidence>
<dbReference type="RefSeq" id="WP_184537670.1">
    <property type="nucleotide sequence ID" value="NZ_JACHMP010000001.1"/>
</dbReference>
<dbReference type="SUPFAM" id="SSF52038">
    <property type="entry name" value="Barstar-related"/>
    <property type="match status" value="1"/>
</dbReference>
<dbReference type="InterPro" id="IPR000468">
    <property type="entry name" value="Barstar"/>
</dbReference>
<dbReference type="AlphaFoldDB" id="A0A7W9MGJ3"/>
<dbReference type="Gene3D" id="3.30.370.10">
    <property type="entry name" value="Barstar-like"/>
    <property type="match status" value="1"/>
</dbReference>
<dbReference type="Pfam" id="PF01337">
    <property type="entry name" value="Barstar"/>
    <property type="match status" value="1"/>
</dbReference>
<proteinExistence type="inferred from homology"/>
<comment type="similarity">
    <text evidence="1">Belongs to the barstar family.</text>
</comment>
<evidence type="ECO:0000256" key="1">
    <source>
        <dbReference type="ARBA" id="ARBA00006845"/>
    </source>
</evidence>
<reference evidence="3 4" key="1">
    <citation type="submission" date="2020-08" db="EMBL/GenBank/DDBJ databases">
        <title>Sequencing the genomes of 1000 actinobacteria strains.</title>
        <authorList>
            <person name="Klenk H.-P."/>
        </authorList>
    </citation>
    <scope>NUCLEOTIDE SEQUENCE [LARGE SCALE GENOMIC DNA]</scope>
    <source>
        <strain evidence="3 4">DSM 46887</strain>
    </source>
</reference>
<sequence length="120" mass="12934">MSRGTVEEVSARDVASRIGAATPHRLDGTRMTTSAEAMDAIVEALEPPGDGFRHNLDAFYDVLTDLSWLPPGEHLLVWSDPSALWSEDRSAYDAIRVVLAEAVADGSSGESFLSVLIMTD</sequence>
<keyword evidence="4" id="KW-1185">Reference proteome</keyword>
<dbReference type="Proteomes" id="UP000540685">
    <property type="component" value="Unassembled WGS sequence"/>
</dbReference>
<name>A0A7W9MGJ3_9ACTN</name>
<comment type="caution">
    <text evidence="3">The sequence shown here is derived from an EMBL/GenBank/DDBJ whole genome shotgun (WGS) entry which is preliminary data.</text>
</comment>
<dbReference type="EMBL" id="JACHMP010000001">
    <property type="protein sequence ID" value="MBB5819895.1"/>
    <property type="molecule type" value="Genomic_DNA"/>
</dbReference>
<accession>A0A7W9MGJ3</accession>